<dbReference type="AlphaFoldDB" id="A0A0E9PB53"/>
<evidence type="ECO:0000256" key="1">
    <source>
        <dbReference type="SAM" id="Phobius"/>
    </source>
</evidence>
<keyword evidence="1" id="KW-1133">Transmembrane helix</keyword>
<keyword evidence="1" id="KW-0812">Transmembrane</keyword>
<feature type="transmembrane region" description="Helical" evidence="1">
    <location>
        <begin position="37"/>
        <end position="55"/>
    </location>
</feature>
<sequence>MFYFTVIIVNNFIEWLFEIYISMKYVSTYIYSTLIEYSKVCFSFFLTYKTFLLILKTSIK</sequence>
<keyword evidence="1" id="KW-0472">Membrane</keyword>
<name>A0A0E9PB53_ANGAN</name>
<evidence type="ECO:0000313" key="2">
    <source>
        <dbReference type="EMBL" id="JAH01512.1"/>
    </source>
</evidence>
<reference evidence="2" key="2">
    <citation type="journal article" date="2015" name="Fish Shellfish Immunol.">
        <title>Early steps in the European eel (Anguilla anguilla)-Vibrio vulnificus interaction in the gills: Role of the RtxA13 toxin.</title>
        <authorList>
            <person name="Callol A."/>
            <person name="Pajuelo D."/>
            <person name="Ebbesson L."/>
            <person name="Teles M."/>
            <person name="MacKenzie S."/>
            <person name="Amaro C."/>
        </authorList>
    </citation>
    <scope>NUCLEOTIDE SEQUENCE</scope>
</reference>
<reference evidence="2" key="1">
    <citation type="submission" date="2014-11" db="EMBL/GenBank/DDBJ databases">
        <authorList>
            <person name="Amaro Gonzalez C."/>
        </authorList>
    </citation>
    <scope>NUCLEOTIDE SEQUENCE</scope>
</reference>
<accession>A0A0E9PB53</accession>
<protein>
    <submittedName>
        <fullName evidence="2">Uncharacterized protein</fullName>
    </submittedName>
</protein>
<proteinExistence type="predicted"/>
<dbReference type="EMBL" id="GBXM01107065">
    <property type="protein sequence ID" value="JAH01512.1"/>
    <property type="molecule type" value="Transcribed_RNA"/>
</dbReference>
<organism evidence="2">
    <name type="scientific">Anguilla anguilla</name>
    <name type="common">European freshwater eel</name>
    <name type="synonym">Muraena anguilla</name>
    <dbReference type="NCBI Taxonomy" id="7936"/>
    <lineage>
        <taxon>Eukaryota</taxon>
        <taxon>Metazoa</taxon>
        <taxon>Chordata</taxon>
        <taxon>Craniata</taxon>
        <taxon>Vertebrata</taxon>
        <taxon>Euteleostomi</taxon>
        <taxon>Actinopterygii</taxon>
        <taxon>Neopterygii</taxon>
        <taxon>Teleostei</taxon>
        <taxon>Anguilliformes</taxon>
        <taxon>Anguillidae</taxon>
        <taxon>Anguilla</taxon>
    </lineage>
</organism>